<dbReference type="OMA" id="RQCEFLL"/>
<dbReference type="OrthoDB" id="10071381at2759"/>
<gene>
    <name evidence="7" type="ORF">G4P62_005771</name>
</gene>
<feature type="domain" description="Rad21/Rec8-like protein C-terminal eukaryotic" evidence="5">
    <location>
        <begin position="541"/>
        <end position="590"/>
    </location>
</feature>
<dbReference type="KEGG" id="nfu:107379697"/>
<sequence length="596" mass="66798">MFYYPTVLKRHTGCFSTIWLVATKGIKVPRREFLKVNVKRTCDEIMNYVLERVPPPRPDLPRPRFSLYLSSQLQYGVVLVYHRQCAILLEELQSILSHLLKQRNTKVIDLDDGNRQTMALPDGLSLMAETENAPDPLFGVMDGLMHSPTTLLQMSREYTREVSPELPELPDLTSPAAPVALELQGITASPEAITLRETEPVAIPAAEFEGVDLADHLPDIIDFLLDQKGHFPEEGVELPEGAIPQEEEERELKREGRDSERQKMKELTGSTAELQSTTVPGEDAALLPLEAPGPRAETPKAPRDEVTLVSGPLLPSPPSAARKKRPRTPELEDVHPEVSRRRRRRRQLVFFDPETQLPQNEQQQQIDDPLTETRPLALPLLFSQRTVPASELFSNPCIFLPDEIRSLWRQAATITPLPGSDLQVGAGGPESSDSERERETMEAAEREEQRLDQVSSEVPMVEPEMFDISAGGTLPLEASDQRELSREISPIYTSDREGSIIFKSALMLQDIPERESETADREAAAESPGWLPELVEHEGESVLFRSLLPPEANRKTVSNLFQKLLEKLSSGRIRAEQHEPFGDILIFPGSSPKDLD</sequence>
<comment type="subcellular location">
    <subcellularLocation>
        <location evidence="1">Nucleus</location>
    </subcellularLocation>
</comment>
<dbReference type="EMBL" id="JAAVVJ010000003">
    <property type="protein sequence ID" value="KAF7227102.1"/>
    <property type="molecule type" value="Genomic_DNA"/>
</dbReference>
<evidence type="ECO:0000313" key="7">
    <source>
        <dbReference type="EMBL" id="KAF7227102.1"/>
    </source>
</evidence>
<keyword evidence="2" id="KW-0159">Chromosome partition</keyword>
<comment type="caution">
    <text evidence="7">The sequence shown here is derived from an EMBL/GenBank/DDBJ whole genome shotgun (WGS) entry which is preliminary data.</text>
</comment>
<keyword evidence="3" id="KW-0539">Nucleus</keyword>
<evidence type="ECO:0000259" key="5">
    <source>
        <dbReference type="Pfam" id="PF04824"/>
    </source>
</evidence>
<feature type="compositionally biased region" description="Basic and acidic residues" evidence="4">
    <location>
        <begin position="327"/>
        <end position="339"/>
    </location>
</feature>
<dbReference type="PANTHER" id="PTHR12585:SF27">
    <property type="entry name" value="MEIOTIC RECOMBINATION PROTEIN REC8 HOMOLOG"/>
    <property type="match status" value="1"/>
</dbReference>
<evidence type="ECO:0000256" key="3">
    <source>
        <dbReference type="ARBA" id="ARBA00023242"/>
    </source>
</evidence>
<dbReference type="Pfam" id="PF04825">
    <property type="entry name" value="Rad21_Rec8_N"/>
    <property type="match status" value="1"/>
</dbReference>
<evidence type="ECO:0000256" key="4">
    <source>
        <dbReference type="SAM" id="MobiDB-lite"/>
    </source>
</evidence>
<dbReference type="InterPro" id="IPR023093">
    <property type="entry name" value="ScpA-like_C"/>
</dbReference>
<evidence type="ECO:0000259" key="6">
    <source>
        <dbReference type="Pfam" id="PF04825"/>
    </source>
</evidence>
<name>A0A9D2YW07_NOTFU</name>
<feature type="domain" description="Rad21/Rec8-like protein N-terminal" evidence="6">
    <location>
        <begin position="1"/>
        <end position="114"/>
    </location>
</feature>
<dbReference type="GO" id="GO:0005634">
    <property type="term" value="C:nucleus"/>
    <property type="evidence" value="ECO:0007669"/>
    <property type="project" value="UniProtKB-SubCell"/>
</dbReference>
<dbReference type="GO" id="GO:0051177">
    <property type="term" value="P:meiotic sister chromatid cohesion"/>
    <property type="evidence" value="ECO:0007669"/>
    <property type="project" value="TreeGrafter"/>
</dbReference>
<evidence type="ECO:0000256" key="2">
    <source>
        <dbReference type="ARBA" id="ARBA00022829"/>
    </source>
</evidence>
<dbReference type="Gene3D" id="1.10.10.580">
    <property type="entry name" value="Structural maintenance of chromosome 1. Chain E"/>
    <property type="match status" value="1"/>
</dbReference>
<feature type="compositionally biased region" description="Polar residues" evidence="4">
    <location>
        <begin position="268"/>
        <end position="279"/>
    </location>
</feature>
<evidence type="ECO:0000256" key="1">
    <source>
        <dbReference type="ARBA" id="ARBA00004123"/>
    </source>
</evidence>
<protein>
    <submittedName>
        <fullName evidence="7">Meiotic recombination protein REC8-like protein</fullName>
    </submittedName>
</protein>
<feature type="compositionally biased region" description="Basic and acidic residues" evidence="4">
    <location>
        <begin position="433"/>
        <end position="451"/>
    </location>
</feature>
<feature type="region of interest" description="Disordered" evidence="4">
    <location>
        <begin position="245"/>
        <end position="344"/>
    </location>
</feature>
<dbReference type="InterPro" id="IPR006910">
    <property type="entry name" value="Rad21_Rec8_N"/>
</dbReference>
<dbReference type="GO" id="GO:0006302">
    <property type="term" value="P:double-strand break repair"/>
    <property type="evidence" value="ECO:0007669"/>
    <property type="project" value="TreeGrafter"/>
</dbReference>
<proteinExistence type="predicted"/>
<organism evidence="7 8">
    <name type="scientific">Nothobranchius furzeri</name>
    <name type="common">Turquoise killifish</name>
    <dbReference type="NCBI Taxonomy" id="105023"/>
    <lineage>
        <taxon>Eukaryota</taxon>
        <taxon>Metazoa</taxon>
        <taxon>Chordata</taxon>
        <taxon>Craniata</taxon>
        <taxon>Vertebrata</taxon>
        <taxon>Euteleostomi</taxon>
        <taxon>Actinopterygii</taxon>
        <taxon>Neopterygii</taxon>
        <taxon>Teleostei</taxon>
        <taxon>Neoteleostei</taxon>
        <taxon>Acanthomorphata</taxon>
        <taxon>Ovalentaria</taxon>
        <taxon>Atherinomorphae</taxon>
        <taxon>Cyprinodontiformes</taxon>
        <taxon>Nothobranchiidae</taxon>
        <taxon>Nothobranchius</taxon>
    </lineage>
</organism>
<feature type="compositionally biased region" description="Basic and acidic residues" evidence="4">
    <location>
        <begin position="250"/>
        <end position="266"/>
    </location>
</feature>
<dbReference type="PANTHER" id="PTHR12585">
    <property type="entry name" value="SCC1 / RAD21 FAMILY MEMBER"/>
    <property type="match status" value="1"/>
</dbReference>
<feature type="compositionally biased region" description="Basic and acidic residues" evidence="4">
    <location>
        <begin position="297"/>
        <end position="306"/>
    </location>
</feature>
<reference evidence="7" key="1">
    <citation type="submission" date="2020-03" db="EMBL/GenBank/DDBJ databases">
        <title>Intra-Species Differences in Population Size shape Life History and Genome Evolution.</title>
        <authorList>
            <person name="Willemsen D."/>
            <person name="Cui R."/>
            <person name="Valenzano D.R."/>
        </authorList>
    </citation>
    <scope>NUCLEOTIDE SEQUENCE</scope>
    <source>
        <strain evidence="7">GRZ</strain>
        <tissue evidence="7">Whole</tissue>
    </source>
</reference>
<dbReference type="AlphaFoldDB" id="A0A9D2YW07"/>
<accession>A0A9D2YW07</accession>
<dbReference type="GO" id="GO:0030893">
    <property type="term" value="C:meiotic cohesin complex"/>
    <property type="evidence" value="ECO:0007669"/>
    <property type="project" value="TreeGrafter"/>
</dbReference>
<dbReference type="GO" id="GO:0003682">
    <property type="term" value="F:chromatin binding"/>
    <property type="evidence" value="ECO:0007669"/>
    <property type="project" value="TreeGrafter"/>
</dbReference>
<dbReference type="Pfam" id="PF04824">
    <property type="entry name" value="Rad21_Rec8"/>
    <property type="match status" value="1"/>
</dbReference>
<evidence type="ECO:0000313" key="8">
    <source>
        <dbReference type="Proteomes" id="UP000822369"/>
    </source>
</evidence>
<dbReference type="GO" id="GO:0007059">
    <property type="term" value="P:chromosome segregation"/>
    <property type="evidence" value="ECO:0007669"/>
    <property type="project" value="UniProtKB-KW"/>
</dbReference>
<dbReference type="Proteomes" id="UP000822369">
    <property type="component" value="Chromosome 3"/>
</dbReference>
<dbReference type="InterPro" id="IPR006909">
    <property type="entry name" value="Rad21/Rec8_C_eu"/>
</dbReference>
<feature type="region of interest" description="Disordered" evidence="4">
    <location>
        <begin position="417"/>
        <end position="455"/>
    </location>
</feature>
<dbReference type="InterPro" id="IPR039781">
    <property type="entry name" value="Rad21/Rec8-like"/>
</dbReference>